<evidence type="ECO:0000256" key="1">
    <source>
        <dbReference type="ARBA" id="ARBA00007812"/>
    </source>
</evidence>
<dbReference type="CDD" id="cd00568">
    <property type="entry name" value="TPP_enzymes"/>
    <property type="match status" value="1"/>
</dbReference>
<keyword evidence="2 3" id="KW-0786">Thiamine pyrophosphate</keyword>
<dbReference type="InterPro" id="IPR012001">
    <property type="entry name" value="Thiamin_PyroP_enz_TPP-bd_dom"/>
</dbReference>
<dbReference type="Gene3D" id="3.40.50.1220">
    <property type="entry name" value="TPP-binding domain"/>
    <property type="match status" value="1"/>
</dbReference>
<dbReference type="InterPro" id="IPR012000">
    <property type="entry name" value="Thiamin_PyroP_enz_cen_dom"/>
</dbReference>
<organism evidence="7 8">
    <name type="scientific">Pseudomonas prosekii</name>
    <dbReference type="NCBI Taxonomy" id="1148509"/>
    <lineage>
        <taxon>Bacteria</taxon>
        <taxon>Pseudomonadati</taxon>
        <taxon>Pseudomonadota</taxon>
        <taxon>Gammaproteobacteria</taxon>
        <taxon>Pseudomonadales</taxon>
        <taxon>Pseudomonadaceae</taxon>
        <taxon>Pseudomonas</taxon>
    </lineage>
</organism>
<evidence type="ECO:0000259" key="6">
    <source>
        <dbReference type="Pfam" id="PF02776"/>
    </source>
</evidence>
<comment type="caution">
    <text evidence="7">The sequence shown here is derived from an EMBL/GenBank/DDBJ whole genome shotgun (WGS) entry which is preliminary data.</text>
</comment>
<dbReference type="InterPro" id="IPR029061">
    <property type="entry name" value="THDP-binding"/>
</dbReference>
<dbReference type="NCBIfam" id="NF005712">
    <property type="entry name" value="PRK07524.1"/>
    <property type="match status" value="1"/>
</dbReference>
<dbReference type="SUPFAM" id="SSF52518">
    <property type="entry name" value="Thiamin diphosphate-binding fold (THDP-binding)"/>
    <property type="match status" value="2"/>
</dbReference>
<dbReference type="AlphaFoldDB" id="A0A2U2DEH9"/>
<dbReference type="FunFam" id="3.40.50.970:FF:000007">
    <property type="entry name" value="Acetolactate synthase"/>
    <property type="match status" value="1"/>
</dbReference>
<accession>A0A2U2DEH9</accession>
<dbReference type="PANTHER" id="PTHR18968:SF13">
    <property type="entry name" value="ACETOLACTATE SYNTHASE CATALYTIC SUBUNIT, MITOCHONDRIAL"/>
    <property type="match status" value="1"/>
</dbReference>
<dbReference type="Pfam" id="PF00205">
    <property type="entry name" value="TPP_enzyme_M"/>
    <property type="match status" value="1"/>
</dbReference>
<dbReference type="GO" id="GO:0009097">
    <property type="term" value="P:isoleucine biosynthetic process"/>
    <property type="evidence" value="ECO:0007669"/>
    <property type="project" value="TreeGrafter"/>
</dbReference>
<dbReference type="Gene3D" id="3.40.50.970">
    <property type="match status" value="2"/>
</dbReference>
<dbReference type="SUPFAM" id="SSF52467">
    <property type="entry name" value="DHS-like NAD/FAD-binding domain"/>
    <property type="match status" value="1"/>
</dbReference>
<dbReference type="GO" id="GO:0050660">
    <property type="term" value="F:flavin adenine dinucleotide binding"/>
    <property type="evidence" value="ECO:0007669"/>
    <property type="project" value="TreeGrafter"/>
</dbReference>
<proteinExistence type="inferred from homology"/>
<evidence type="ECO:0000259" key="4">
    <source>
        <dbReference type="Pfam" id="PF00205"/>
    </source>
</evidence>
<dbReference type="InterPro" id="IPR011766">
    <property type="entry name" value="TPP_enzyme_TPP-bd"/>
</dbReference>
<evidence type="ECO:0000313" key="7">
    <source>
        <dbReference type="EMBL" id="PWE47790.1"/>
    </source>
</evidence>
<feature type="domain" description="Thiamine pyrophosphate enzyme TPP-binding" evidence="5">
    <location>
        <begin position="393"/>
        <end position="534"/>
    </location>
</feature>
<dbReference type="RefSeq" id="WP_109520034.1">
    <property type="nucleotide sequence ID" value="NZ_QFAW01000002.1"/>
</dbReference>
<evidence type="ECO:0000256" key="2">
    <source>
        <dbReference type="ARBA" id="ARBA00023052"/>
    </source>
</evidence>
<feature type="domain" description="Thiamine pyrophosphate enzyme N-terminal TPP-binding" evidence="6">
    <location>
        <begin position="3"/>
        <end position="120"/>
    </location>
</feature>
<evidence type="ECO:0008006" key="9">
    <source>
        <dbReference type="Google" id="ProtNLM"/>
    </source>
</evidence>
<dbReference type="InterPro" id="IPR029035">
    <property type="entry name" value="DHS-like_NAD/FAD-binding_dom"/>
</dbReference>
<dbReference type="GO" id="GO:0000287">
    <property type="term" value="F:magnesium ion binding"/>
    <property type="evidence" value="ECO:0007669"/>
    <property type="project" value="InterPro"/>
</dbReference>
<evidence type="ECO:0000313" key="8">
    <source>
        <dbReference type="Proteomes" id="UP000245056"/>
    </source>
</evidence>
<dbReference type="GO" id="GO:0009099">
    <property type="term" value="P:L-valine biosynthetic process"/>
    <property type="evidence" value="ECO:0007669"/>
    <property type="project" value="TreeGrafter"/>
</dbReference>
<dbReference type="PANTHER" id="PTHR18968">
    <property type="entry name" value="THIAMINE PYROPHOSPHATE ENZYMES"/>
    <property type="match status" value="1"/>
</dbReference>
<dbReference type="GO" id="GO:0005948">
    <property type="term" value="C:acetolactate synthase complex"/>
    <property type="evidence" value="ECO:0007669"/>
    <property type="project" value="TreeGrafter"/>
</dbReference>
<sequence length="545" mass="57599">MATCGEVLVKLLEAYGVEQVFGIPGVHTVELYRGLARSSIRHVTPRHEQGAGFMADGYARTRGKPGVCFIITGPGMTNITTAMGQAYADSIPMLVISSVQTRSQLGGGRGKLHELPNQSALVGGVAAFSDTLMSAAELPGVLARAFALFQAGRPRPVHIEIPLDVLVEEADELLASVAVNIDRAGAAPGAVSRMSGLLATAQRPLILAGGGAIDAAAELTALAEMLDAPVALTINAKGMLAANHPLLIGSTQSLVATRALVAEADVVLAIGTELAETDYDVTFAGGFEIPGKLLRVDIDPDQTVRNYPPHVALVSDSRNAAQALLSALSQQALAERRSDWGHVRAARLREELAATWDAPTVAQTLFLETVLDELPDAVFVGDSTQPVYTGNLTFNPQRPRRWFNSSTGYGTLGYALPAAIGAWLGGHVERGSRPPVVCLIGDGGLQFTLPELASAVEARTPVIILLWNNQGYEEIKKYMVNRDIEPVGVDIYTPDFIGVAKALGCAAEAVSGVETLRHALRAATDRQGPTLIEIDQAQWMTAVAK</sequence>
<dbReference type="CDD" id="cd07035">
    <property type="entry name" value="TPP_PYR_POX_like"/>
    <property type="match status" value="1"/>
</dbReference>
<feature type="domain" description="Thiamine pyrophosphate enzyme central" evidence="4">
    <location>
        <begin position="194"/>
        <end position="324"/>
    </location>
</feature>
<dbReference type="Proteomes" id="UP000245056">
    <property type="component" value="Unassembled WGS sequence"/>
</dbReference>
<protein>
    <recommendedName>
        <fullName evidence="9">5-guanidino-2-oxopentanoate decarboxylase</fullName>
    </recommendedName>
</protein>
<comment type="similarity">
    <text evidence="1 3">Belongs to the TPP enzyme family.</text>
</comment>
<evidence type="ECO:0000256" key="3">
    <source>
        <dbReference type="RuleBase" id="RU362132"/>
    </source>
</evidence>
<dbReference type="Pfam" id="PF02776">
    <property type="entry name" value="TPP_enzyme_N"/>
    <property type="match status" value="1"/>
</dbReference>
<dbReference type="GO" id="GO:0030976">
    <property type="term" value="F:thiamine pyrophosphate binding"/>
    <property type="evidence" value="ECO:0007669"/>
    <property type="project" value="InterPro"/>
</dbReference>
<dbReference type="EMBL" id="QFAW01000002">
    <property type="protein sequence ID" value="PWE47790.1"/>
    <property type="molecule type" value="Genomic_DNA"/>
</dbReference>
<name>A0A2U2DEH9_9PSED</name>
<dbReference type="GO" id="GO:0003984">
    <property type="term" value="F:acetolactate synthase activity"/>
    <property type="evidence" value="ECO:0007669"/>
    <property type="project" value="TreeGrafter"/>
</dbReference>
<dbReference type="InterPro" id="IPR045229">
    <property type="entry name" value="TPP_enz"/>
</dbReference>
<dbReference type="OrthoDB" id="9785953at2"/>
<reference evidence="7 8" key="1">
    <citation type="submission" date="2018-05" db="EMBL/GenBank/DDBJ databases">
        <title>Genome sequences of two Antarctic strains of Pseudomonas prosekii: insights into adaptation to extreme conditions.</title>
        <authorList>
            <person name="Snopkova K."/>
            <person name="Dufkova K."/>
            <person name="Cejkova D."/>
            <person name="Sedlacek I."/>
            <person name="Smajs D."/>
        </authorList>
    </citation>
    <scope>NUCLEOTIDE SEQUENCE [LARGE SCALE GENOMIC DNA]</scope>
    <source>
        <strain evidence="7 8">P2673</strain>
    </source>
</reference>
<gene>
    <name evidence="7" type="ORF">C9I49_02415</name>
</gene>
<evidence type="ECO:0000259" key="5">
    <source>
        <dbReference type="Pfam" id="PF02775"/>
    </source>
</evidence>
<dbReference type="Pfam" id="PF02775">
    <property type="entry name" value="TPP_enzyme_C"/>
    <property type="match status" value="1"/>
</dbReference>